<dbReference type="PIR" id="C84495">
    <property type="entry name" value="C84495"/>
</dbReference>
<evidence type="ECO:0000256" key="1">
    <source>
        <dbReference type="SAM" id="Coils"/>
    </source>
</evidence>
<dbReference type="TAIR" id="AT2G11010"/>
<evidence type="ECO:0000313" key="4">
    <source>
        <dbReference type="EMBL" id="AAD26915.1"/>
    </source>
</evidence>
<reference evidence="6" key="6">
    <citation type="journal article" date="2017" name="Plant J.">
        <title>Araport11: a complete reannotation of the Arabidopsis thaliana reference genome.</title>
        <authorList>
            <person name="Cheng C.Y."/>
            <person name="Krishnakumar V."/>
            <person name="Chan A.P."/>
            <person name="Thibaud-Nissen F."/>
            <person name="Schobel S."/>
            <person name="Town C.D."/>
        </authorList>
    </citation>
    <scope>GENOME REANNOTATION</scope>
    <source>
        <strain evidence="6">cv. Columbia</strain>
    </source>
</reference>
<reference evidence="5 6" key="1">
    <citation type="journal article" date="1999" name="Nature">
        <title>Sequence and analysis of chromosome 2 of the plant Arabidopsis thaliana.</title>
        <authorList>
            <person name="Lin X."/>
            <person name="Kaul S."/>
            <person name="Rounsley S."/>
            <person name="Shea T.P."/>
            <person name="Benito M.I."/>
            <person name="Town C.D."/>
            <person name="Fujii C.Y."/>
            <person name="Mason T."/>
            <person name="Bowman C.L."/>
            <person name="Barnstead M."/>
            <person name="Feldblyum T.V."/>
            <person name="Buell C.R."/>
            <person name="Ketchum K.A."/>
            <person name="Lee J."/>
            <person name="Ronning C.M."/>
            <person name="Koo H.L."/>
            <person name="Moffat K.S."/>
            <person name="Cronin L.A."/>
            <person name="Shen M."/>
            <person name="Pai G."/>
            <person name="Van Aken S."/>
            <person name="Umayam L."/>
            <person name="Tallon L.J."/>
            <person name="Gill J.E."/>
            <person name="Adams M.D."/>
            <person name="Carrera A.J."/>
            <person name="Creasy T.H."/>
            <person name="Goodman H.M."/>
            <person name="Somerville C.R."/>
            <person name="Copenhaver G.P."/>
            <person name="Preuss D."/>
            <person name="Nierman W.C."/>
            <person name="White O."/>
            <person name="Eisen J.A."/>
            <person name="Salzberg S.L."/>
            <person name="Fraser C.M."/>
            <person name="Venter J.C."/>
        </authorList>
    </citation>
    <scope>NUCLEOTIDE SEQUENCE [LARGE SCALE GENOMIC DNA]</scope>
    <source>
        <strain evidence="6">cv. Columbia</strain>
    </source>
</reference>
<keyword evidence="6" id="KW-1185">Reference proteome</keyword>
<dbReference type="PaxDb" id="3702-AT2G11010.1"/>
<dbReference type="GeneID" id="815568"/>
<reference evidence="4" key="2">
    <citation type="submission" date="2000-03" db="EMBL/GenBank/DDBJ databases">
        <authorList>
            <person name="Lin X."/>
            <person name="Kaul S."/>
            <person name="Shea T.P."/>
            <person name="Fujii C.Y."/>
            <person name="Shen M."/>
            <person name="VanAken S.E."/>
            <person name="Barnstead M.E."/>
            <person name="Mason T.M."/>
            <person name="Bowman C.L."/>
            <person name="Ronning C.M."/>
            <person name="Benito M.-I."/>
            <person name="Carrera A.J."/>
            <person name="Creasy T.H."/>
            <person name="Buell C.R."/>
            <person name="Town C.D."/>
            <person name="Nierman W.C."/>
            <person name="Fraser C.M."/>
            <person name="Venter J.C."/>
        </authorList>
    </citation>
    <scope>NUCLEOTIDE SEQUENCE</scope>
</reference>
<protein>
    <submittedName>
        <fullName evidence="4">Uncharacterized protein At2g11010</fullName>
    </submittedName>
</protein>
<evidence type="ECO:0000313" key="5">
    <source>
        <dbReference type="EMBL" id="AEC06166.1"/>
    </source>
</evidence>
<reference evidence="4" key="3">
    <citation type="submission" date="2002-02" db="EMBL/GenBank/DDBJ databases">
        <authorList>
            <person name="Town C.D."/>
            <person name="Kaul S."/>
        </authorList>
    </citation>
    <scope>NUCLEOTIDE SEQUENCE</scope>
</reference>
<dbReference type="AlphaFoldDB" id="Q9SKH6"/>
<feature type="coiled-coil region" evidence="1">
    <location>
        <begin position="577"/>
        <end position="604"/>
    </location>
</feature>
<organism evidence="4">
    <name type="scientific">Arabidopsis thaliana</name>
    <name type="common">Mouse-ear cress</name>
    <dbReference type="NCBI Taxonomy" id="3702"/>
    <lineage>
        <taxon>Eukaryota</taxon>
        <taxon>Viridiplantae</taxon>
        <taxon>Streptophyta</taxon>
        <taxon>Embryophyta</taxon>
        <taxon>Tracheophyta</taxon>
        <taxon>Spermatophyta</taxon>
        <taxon>Magnoliopsida</taxon>
        <taxon>eudicotyledons</taxon>
        <taxon>Gunneridae</taxon>
        <taxon>Pentapetalae</taxon>
        <taxon>rosids</taxon>
        <taxon>malvids</taxon>
        <taxon>Brassicales</taxon>
        <taxon>Brassicaceae</taxon>
        <taxon>Camelineae</taxon>
        <taxon>Arabidopsis</taxon>
    </lineage>
</organism>
<evidence type="ECO:0000313" key="3">
    <source>
        <dbReference type="Araport" id="AT2G11010"/>
    </source>
</evidence>
<sequence length="693" mass="79572">MGRRRRSQQLSFTQSHSRRNHPLYIVHVAIFGWSRTFEQRSSLFYSTNFFFEHRIFLFSTMNPDTERPESPSFNECGYSNDICTRPNDIAGPHYMSTCTLQCLERLKELCRIPPEIMTESKMHGPMESPEDHRSGYFCVYEIYFKGCGLTFPFPEALLLSVRSSSKKTGYFSAYPNANRNLISHLPNKDENWHQPWFLIKKTLASIGNLSDVLPSKWSTKPAFIARTLSTEEFIELFKIVFEGETLWNSFTRDRFIEANHKLRMSPPGQLHQLPPPPSLSQGTLARDLASRWKVISKPMAEACELTMVAPKGPDRPMRLGQHSVLNAMVVVLLGEKDIPVVTLLALLPEFAKRETDRLVAALLPEGTNQRPGLLTDSVPEFENASYSMLTIHRGQKLEDQVDHLSSELMESNGELQDQYRRHDKLQDELSVAQDRLSESESVAYTLNNQFTELKAKYKAIAKLRDAELAKSALKARKEVKGRRIELIQGAILFIQTEKARSELESNIKEHESNLLLLDQVHEEDFSEDPLFLSGDDFEPAGVLFPHTAFHFPPKDKKEAYDYMDKVVDKHRRLCDERQRLGLKRQTLEARIARVERKVREMESDPFQWELRNFDCVAKIPTMLWMYLRARGQVLGLVNAHVEVVPSDSEEDDEEEDIDPSNCVKNEPKVDDKNEASTSNAESAMKEHVPKPLP</sequence>
<keyword evidence="1" id="KW-0175">Coiled coil</keyword>
<feature type="compositionally biased region" description="Basic and acidic residues" evidence="2">
    <location>
        <begin position="683"/>
        <end position="693"/>
    </location>
</feature>
<dbReference type="SMR" id="Q9SKH6"/>
<evidence type="ECO:0000256" key="2">
    <source>
        <dbReference type="SAM" id="MobiDB-lite"/>
    </source>
</evidence>
<reference evidence="5" key="5">
    <citation type="submission" date="2016-05" db="EMBL/GenBank/DDBJ databases">
        <authorList>
            <person name="Krishnakumar V."/>
            <person name="Cheng C.-Y."/>
            <person name="Chan A.P."/>
            <person name="Schobel S."/>
            <person name="Kim M."/>
            <person name="Ferlanti E.S."/>
            <person name="Belyaeva I."/>
            <person name="Rosen B.D."/>
            <person name="Micklem G."/>
            <person name="Miller J.R."/>
            <person name="Vaughn M."/>
            <person name="Town C.D."/>
        </authorList>
    </citation>
    <scope>NUCLEOTIDE SEQUENCE</scope>
</reference>
<feature type="coiled-coil region" evidence="1">
    <location>
        <begin position="408"/>
        <end position="442"/>
    </location>
</feature>
<accession>Q9SKH6</accession>
<dbReference type="Araport" id="AT2G11010"/>
<dbReference type="HOGENOM" id="CLU_447885_0_0_1"/>
<reference evidence="5" key="4">
    <citation type="submission" date="2011-02" db="EMBL/GenBank/DDBJ databases">
        <authorList>
            <consortium name="TAIR"/>
            <person name="Swarbreck D."/>
            <person name="Lamesch P."/>
            <person name="Wilks C."/>
            <person name="Huala E."/>
        </authorList>
    </citation>
    <scope>NUCLEOTIDE SEQUENCE</scope>
</reference>
<gene>
    <name evidence="3 5" type="ordered locus">At2g11010</name>
    <name evidence="5" type="ORF">F15K19.8</name>
    <name evidence="5" type="ORF">F15K19_8</name>
</gene>
<feature type="compositionally biased region" description="Acidic residues" evidence="2">
    <location>
        <begin position="647"/>
        <end position="658"/>
    </location>
</feature>
<dbReference type="Proteomes" id="UP000006548">
    <property type="component" value="Chromosome 2"/>
</dbReference>
<dbReference type="InterPro" id="IPR021704">
    <property type="entry name" value="DUF3287"/>
</dbReference>
<dbReference type="KEGG" id="ath:AT2G11010"/>
<dbReference type="ExpressionAtlas" id="Q9SKH6">
    <property type="expression patterns" value="differential"/>
</dbReference>
<feature type="coiled-coil region" evidence="1">
    <location>
        <begin position="493"/>
        <end position="520"/>
    </location>
</feature>
<evidence type="ECO:0000313" key="6">
    <source>
        <dbReference type="Proteomes" id="UP000006548"/>
    </source>
</evidence>
<dbReference type="Pfam" id="PF11690">
    <property type="entry name" value="DUF3287"/>
    <property type="match status" value="1"/>
</dbReference>
<name>Q9SKH6_ARATH</name>
<feature type="region of interest" description="Disordered" evidence="2">
    <location>
        <begin position="645"/>
        <end position="693"/>
    </location>
</feature>
<dbReference type="EMBL" id="AC006429">
    <property type="protein sequence ID" value="AAD26915.1"/>
    <property type="molecule type" value="Genomic_DNA"/>
</dbReference>
<feature type="compositionally biased region" description="Basic and acidic residues" evidence="2">
    <location>
        <begin position="665"/>
        <end position="674"/>
    </location>
</feature>
<proteinExistence type="predicted"/>
<dbReference type="EMBL" id="CP002685">
    <property type="protein sequence ID" value="AEC06166.1"/>
    <property type="molecule type" value="Genomic_DNA"/>
</dbReference>